<reference evidence="9" key="1">
    <citation type="journal article" date="2006" name="PLoS Biol.">
        <title>Macronuclear genome sequence of the ciliate Tetrahymena thermophila, a model eukaryote.</title>
        <authorList>
            <person name="Eisen J.A."/>
            <person name="Coyne R.S."/>
            <person name="Wu M."/>
            <person name="Wu D."/>
            <person name="Thiagarajan M."/>
            <person name="Wortman J.R."/>
            <person name="Badger J.H."/>
            <person name="Ren Q."/>
            <person name="Amedeo P."/>
            <person name="Jones K.M."/>
            <person name="Tallon L.J."/>
            <person name="Delcher A.L."/>
            <person name="Salzberg S.L."/>
            <person name="Silva J.C."/>
            <person name="Haas B.J."/>
            <person name="Majoros W.H."/>
            <person name="Farzad M."/>
            <person name="Carlton J.M."/>
            <person name="Smith R.K. Jr."/>
            <person name="Garg J."/>
            <person name="Pearlman R.E."/>
            <person name="Karrer K.M."/>
            <person name="Sun L."/>
            <person name="Manning G."/>
            <person name="Elde N.C."/>
            <person name="Turkewitz A.P."/>
            <person name="Asai D.J."/>
            <person name="Wilkes D.E."/>
            <person name="Wang Y."/>
            <person name="Cai H."/>
            <person name="Collins K."/>
            <person name="Stewart B.A."/>
            <person name="Lee S.R."/>
            <person name="Wilamowska K."/>
            <person name="Weinberg Z."/>
            <person name="Ruzzo W.L."/>
            <person name="Wloga D."/>
            <person name="Gaertig J."/>
            <person name="Frankel J."/>
            <person name="Tsao C.-C."/>
            <person name="Gorovsky M.A."/>
            <person name="Keeling P.J."/>
            <person name="Waller R.F."/>
            <person name="Patron N.J."/>
            <person name="Cherry J.M."/>
            <person name="Stover N.A."/>
            <person name="Krieger C.J."/>
            <person name="del Toro C."/>
            <person name="Ryder H.F."/>
            <person name="Williamson S.C."/>
            <person name="Barbeau R.A."/>
            <person name="Hamilton E.P."/>
            <person name="Orias E."/>
        </authorList>
    </citation>
    <scope>NUCLEOTIDE SEQUENCE [LARGE SCALE GENOMIC DNA]</scope>
    <source>
        <strain evidence="9">SB210</strain>
    </source>
</reference>
<feature type="compositionally biased region" description="Low complexity" evidence="6">
    <location>
        <begin position="991"/>
        <end position="1008"/>
    </location>
</feature>
<feature type="region of interest" description="Disordered" evidence="6">
    <location>
        <begin position="1040"/>
        <end position="1087"/>
    </location>
</feature>
<feature type="region of interest" description="Disordered" evidence="6">
    <location>
        <begin position="35"/>
        <end position="66"/>
    </location>
</feature>
<evidence type="ECO:0000256" key="4">
    <source>
        <dbReference type="RuleBase" id="RU000383"/>
    </source>
</evidence>
<dbReference type="OMA" id="HANTTEH"/>
<dbReference type="InterPro" id="IPR039361">
    <property type="entry name" value="Cyclin"/>
</dbReference>
<evidence type="ECO:0000256" key="3">
    <source>
        <dbReference type="ARBA" id="ARBA00023306"/>
    </source>
</evidence>
<dbReference type="SMART" id="SM00385">
    <property type="entry name" value="CYCLIN"/>
    <property type="match status" value="1"/>
</dbReference>
<dbReference type="InterPro" id="IPR013763">
    <property type="entry name" value="Cyclin-like_dom"/>
</dbReference>
<dbReference type="eggNOG" id="KOG0655">
    <property type="taxonomic scope" value="Eukaryota"/>
</dbReference>
<evidence type="ECO:0000256" key="1">
    <source>
        <dbReference type="ARBA" id="ARBA00022618"/>
    </source>
</evidence>
<dbReference type="InterPro" id="IPR036915">
    <property type="entry name" value="Cyclin-like_sf"/>
</dbReference>
<dbReference type="InterPro" id="IPR048258">
    <property type="entry name" value="Cyclins_cyclin-box"/>
</dbReference>
<feature type="region of interest" description="Disordered" evidence="6">
    <location>
        <begin position="234"/>
        <end position="284"/>
    </location>
</feature>
<accession>I7MJK2</accession>
<dbReference type="KEGG" id="tet:TTHERM_00332170"/>
<dbReference type="GO" id="GO:0051301">
    <property type="term" value="P:cell division"/>
    <property type="evidence" value="ECO:0007669"/>
    <property type="project" value="UniProtKB-KW"/>
</dbReference>
<dbReference type="Pfam" id="PF00134">
    <property type="entry name" value="Cyclin_N"/>
    <property type="match status" value="1"/>
</dbReference>
<feature type="compositionally biased region" description="Polar residues" evidence="6">
    <location>
        <begin position="56"/>
        <end position="66"/>
    </location>
</feature>
<dbReference type="PROSITE" id="PS00292">
    <property type="entry name" value="CYCLINS"/>
    <property type="match status" value="1"/>
</dbReference>
<dbReference type="SUPFAM" id="SSF47954">
    <property type="entry name" value="Cyclin-like"/>
    <property type="match status" value="2"/>
</dbReference>
<evidence type="ECO:0000259" key="7">
    <source>
        <dbReference type="SMART" id="SM00385"/>
    </source>
</evidence>
<keyword evidence="2 4" id="KW-0195">Cyclin</keyword>
<dbReference type="EMBL" id="GG662299">
    <property type="protein sequence ID" value="EAS06339.1"/>
    <property type="molecule type" value="Genomic_DNA"/>
</dbReference>
<dbReference type="InterPro" id="IPR006671">
    <property type="entry name" value="Cyclin_N"/>
</dbReference>
<dbReference type="Proteomes" id="UP000009168">
    <property type="component" value="Unassembled WGS sequence"/>
</dbReference>
<evidence type="ECO:0000256" key="5">
    <source>
        <dbReference type="SAM" id="Coils"/>
    </source>
</evidence>
<feature type="domain" description="Cyclin-like" evidence="7">
    <location>
        <begin position="1208"/>
        <end position="1292"/>
    </location>
</feature>
<feature type="region of interest" description="Disordered" evidence="6">
    <location>
        <begin position="96"/>
        <end position="118"/>
    </location>
</feature>
<evidence type="ECO:0000313" key="8">
    <source>
        <dbReference type="EMBL" id="EAS06339.1"/>
    </source>
</evidence>
<feature type="compositionally biased region" description="Polar residues" evidence="6">
    <location>
        <begin position="99"/>
        <end position="115"/>
    </location>
</feature>
<dbReference type="FunFam" id="1.10.472.10:FF:000057">
    <property type="entry name" value="Cyclin N-terminal domain containing 2"/>
    <property type="match status" value="1"/>
</dbReference>
<dbReference type="InParanoid" id="I7MJK2"/>
<dbReference type="PANTHER" id="PTHR10177">
    <property type="entry name" value="CYCLINS"/>
    <property type="match status" value="1"/>
</dbReference>
<dbReference type="OrthoDB" id="5590282at2759"/>
<feature type="compositionally biased region" description="Polar residues" evidence="6">
    <location>
        <begin position="258"/>
        <end position="278"/>
    </location>
</feature>
<evidence type="ECO:0000256" key="2">
    <source>
        <dbReference type="ARBA" id="ARBA00023127"/>
    </source>
</evidence>
<keyword evidence="3" id="KW-0131">Cell cycle</keyword>
<protein>
    <submittedName>
        <fullName evidence="8">Amine-terminal domain cyclin</fullName>
    </submittedName>
</protein>
<dbReference type="STRING" id="312017.I7MJK2"/>
<name>I7MJK2_TETTS</name>
<proteinExistence type="inferred from homology"/>
<evidence type="ECO:0000313" key="9">
    <source>
        <dbReference type="Proteomes" id="UP000009168"/>
    </source>
</evidence>
<feature type="compositionally biased region" description="Low complexity" evidence="6">
    <location>
        <begin position="35"/>
        <end position="55"/>
    </location>
</feature>
<comment type="similarity">
    <text evidence="4">Belongs to the cyclin family.</text>
</comment>
<sequence length="1497" mass="171704">MFSSIASSAKGSQNKEIKIPVGNQSQNCYNYQQTFQSQQQLQQPQQAQPLQQGNQRKPSISSVARPQKFSISIQNKDQSLQQEILSDDRNLTYHKKKQSYQQMISSNHQGSIQNQKKSKQSINLNNLQNLNLASTNNNIIKGQQNQQNQQTASTFSIQNAKNQYQQSQQQFSSATLNSQNKNSAKDFINYKILQIQANSSKNQSISNVQMNGNLQPQNQIQTQMNVQIQGKSNQFLQNHGSGNSSQQLVITSARRNESSSVNVRQRGNEQIKNQNNRQDQSDLKDQTLNQYEDILKEKQNILQHHQNTMNQTQSKMQPSQQQVMINNYTYHTSQNNLKNVSSNSQQSQNINNYHQVSNIENNINNANTQQIQERPKQNSQQQNIGYQTTHNNHKSINIQQSQNQNINNYNCNIENNINSANLQPLLEKNKFNVQQQHFNSNTLNSYSFLSNNNNISSTSNFSSFGTLPKGTSASILKQQQQQQQQQQNTQTTINSMLLHLQQNDLQKNYFLNQQKIQNSSNNGQNQYAYQKNNQLEINSASNLALTDQDALKELLSKTTSTKSAIKNAANYFSSQQHKQQVQNNINLQQEEKPGFQSERLNNNNNNTNNTQFILQNQVAQKKNECINNQNKINVQSHLKVQNQQKAQNNPNNSQAVEQMYQNQAPIQRKIQEKIQKFTQIQTQIQNYNPIQTQNLTQNSNKSHLKANPISILSQVNSYGIVNNSKQPTPAIPSVSSVSSTQNLHQQKTNETLSNFTVSPSVPSTQVQITNQIGLLSSNSNNSTNNNNINNNYYSNLSNKAEYPHIQNNQIGVNNISQLGQLSGQCSSNNNNTTQNSALNQNNHKNLLSTAIKSETTQVSNFSQDSPLVCNENLSGILTNRYGDNSQFKNLLSCKSNNMSSNNINPGTYNSNTSNNIHQNSSSFTQTLSENKDKIQNNIQIQNYISTQHQTSQINSKIGITNIQLIEEYDNSIPYSQSQQSQILNNYGAQPNNASNSQSNNNNNINNSNCGFKPTHKKNLSNHLINKLGAICKSATEGSQTYTQSSQNNSQNKDSFNNNNNTLSSNQNKTKNNTVSISLNNNNTNNLQSNTLSQVQDLDLKKEDTVVTNYELEVVEESLKDSIEQFSTKQNVQINKIPNNLKLDKQKNKEQKESLEQQLLNFQHQNILSENFEYRIKDMKEQEIDYLPNPDYFDNQTEITCMMRCILFDWMFDVCMSLMLKRETVYLSLNYVDRYLSQKQVTKLNLQLVGAVSLYMACKIEEIQPPSISEFAKCTDDGYTVAQIVEYELLMLKAFDWKLNPPTQITWLNMYTEIWDRFIKSSFDKPNKYQINFVQDQKISNKNYLILYRIPEQKSYMLFRQMVQILDLMQLDANVLRFESRMLIASLMYLQLGIYYKQFTKKQVHSGFNEKYLFANSLNNFNEYFNSFLTQHFQFNLIDILSTLQHVATFFDVEYNYSLSPAAQMIDPTNNEMSYEEYLSYQTYFPNGIDYIRKRYCS</sequence>
<evidence type="ECO:0000256" key="6">
    <source>
        <dbReference type="SAM" id="MobiDB-lite"/>
    </source>
</evidence>
<dbReference type="HOGENOM" id="CLU_248876_0_0_1"/>
<gene>
    <name evidence="8" type="ORF">TTHERM_00332170</name>
</gene>
<dbReference type="RefSeq" id="XP_001026584.1">
    <property type="nucleotide sequence ID" value="XM_001026584.1"/>
</dbReference>
<keyword evidence="9" id="KW-1185">Reference proteome</keyword>
<feature type="coiled-coil region" evidence="5">
    <location>
        <begin position="288"/>
        <end position="315"/>
    </location>
</feature>
<keyword evidence="5" id="KW-0175">Coiled coil</keyword>
<dbReference type="GeneID" id="7826706"/>
<feature type="region of interest" description="Disordered" evidence="6">
    <location>
        <begin position="902"/>
        <end position="926"/>
    </location>
</feature>
<dbReference type="Gene3D" id="1.10.472.10">
    <property type="entry name" value="Cyclin-like"/>
    <property type="match status" value="1"/>
</dbReference>
<feature type="region of interest" description="Disordered" evidence="6">
    <location>
        <begin position="985"/>
        <end position="1013"/>
    </location>
</feature>
<feature type="compositionally biased region" description="Polar residues" evidence="6">
    <location>
        <begin position="234"/>
        <end position="250"/>
    </location>
</feature>
<organism evidence="8 9">
    <name type="scientific">Tetrahymena thermophila (strain SB210)</name>
    <dbReference type="NCBI Taxonomy" id="312017"/>
    <lineage>
        <taxon>Eukaryota</taxon>
        <taxon>Sar</taxon>
        <taxon>Alveolata</taxon>
        <taxon>Ciliophora</taxon>
        <taxon>Intramacronucleata</taxon>
        <taxon>Oligohymenophorea</taxon>
        <taxon>Hymenostomatida</taxon>
        <taxon>Tetrahymenina</taxon>
        <taxon>Tetrahymenidae</taxon>
        <taxon>Tetrahymena</taxon>
    </lineage>
</organism>
<keyword evidence="1" id="KW-0132">Cell division</keyword>